<dbReference type="SUPFAM" id="SSF56349">
    <property type="entry name" value="DNA breaking-rejoining enzymes"/>
    <property type="match status" value="1"/>
</dbReference>
<sequence>MLTAVQTGMRLSELVGLDRSAVTIGTGAHIRCFGKGRKERTTPTTRMLNVTLKAWLDEPPVGNGNALFPTVHGGRMSPDAVQYLLAKYVLTASKGCSSLRSKRISPHVPRHSAAMELLDAGVDSTVISLWLGHESMRSTQPYLHANLAIKEAALAKIDPFNGQSPGRFRAGDELLAFLDKL</sequence>
<dbReference type="Gene3D" id="1.10.443.10">
    <property type="entry name" value="Intergrase catalytic core"/>
    <property type="match status" value="1"/>
</dbReference>
<dbReference type="PANTHER" id="PTHR30349:SF64">
    <property type="entry name" value="PROPHAGE INTEGRASE INTD-RELATED"/>
    <property type="match status" value="1"/>
</dbReference>
<protein>
    <submittedName>
        <fullName evidence="4">Site-specific recombinase XerD</fullName>
    </submittedName>
</protein>
<dbReference type="GO" id="GO:0015074">
    <property type="term" value="P:DNA integration"/>
    <property type="evidence" value="ECO:0007669"/>
    <property type="project" value="UniProtKB-KW"/>
</dbReference>
<accession>A0AAE2T060</accession>
<dbReference type="PANTHER" id="PTHR30349">
    <property type="entry name" value="PHAGE INTEGRASE-RELATED"/>
    <property type="match status" value="1"/>
</dbReference>
<evidence type="ECO:0000256" key="1">
    <source>
        <dbReference type="ARBA" id="ARBA00022908"/>
    </source>
</evidence>
<organism evidence="4 5">
    <name type="scientific">Rhizobium leguminosarum</name>
    <dbReference type="NCBI Taxonomy" id="384"/>
    <lineage>
        <taxon>Bacteria</taxon>
        <taxon>Pseudomonadati</taxon>
        <taxon>Pseudomonadota</taxon>
        <taxon>Alphaproteobacteria</taxon>
        <taxon>Hyphomicrobiales</taxon>
        <taxon>Rhizobiaceae</taxon>
        <taxon>Rhizobium/Agrobacterium group</taxon>
        <taxon>Rhizobium</taxon>
    </lineage>
</organism>
<proteinExistence type="predicted"/>
<dbReference type="GO" id="GO:0003677">
    <property type="term" value="F:DNA binding"/>
    <property type="evidence" value="ECO:0007669"/>
    <property type="project" value="InterPro"/>
</dbReference>
<evidence type="ECO:0000256" key="2">
    <source>
        <dbReference type="ARBA" id="ARBA00023172"/>
    </source>
</evidence>
<dbReference type="InterPro" id="IPR002104">
    <property type="entry name" value="Integrase_catalytic"/>
</dbReference>
<evidence type="ECO:0000313" key="5">
    <source>
        <dbReference type="Proteomes" id="UP000538507"/>
    </source>
</evidence>
<dbReference type="InterPro" id="IPR050090">
    <property type="entry name" value="Tyrosine_recombinase_XerCD"/>
</dbReference>
<dbReference type="PROSITE" id="PS51898">
    <property type="entry name" value="TYR_RECOMBINASE"/>
    <property type="match status" value="1"/>
</dbReference>
<keyword evidence="2" id="KW-0233">DNA recombination</keyword>
<name>A0AAE2T060_RHILE</name>
<dbReference type="Pfam" id="PF00589">
    <property type="entry name" value="Phage_integrase"/>
    <property type="match status" value="1"/>
</dbReference>
<evidence type="ECO:0000313" key="4">
    <source>
        <dbReference type="EMBL" id="MBB4294130.1"/>
    </source>
</evidence>
<dbReference type="AlphaFoldDB" id="A0AAE2T060"/>
<gene>
    <name evidence="4" type="ORF">GGE16_006227</name>
</gene>
<evidence type="ECO:0000259" key="3">
    <source>
        <dbReference type="PROSITE" id="PS51898"/>
    </source>
</evidence>
<comment type="caution">
    <text evidence="4">The sequence shown here is derived from an EMBL/GenBank/DDBJ whole genome shotgun (WGS) entry which is preliminary data.</text>
</comment>
<dbReference type="GO" id="GO:0006310">
    <property type="term" value="P:DNA recombination"/>
    <property type="evidence" value="ECO:0007669"/>
    <property type="project" value="UniProtKB-KW"/>
</dbReference>
<dbReference type="Proteomes" id="UP000538507">
    <property type="component" value="Unassembled WGS sequence"/>
</dbReference>
<dbReference type="RefSeq" id="WP_409518697.1">
    <property type="nucleotide sequence ID" value="NZ_JACHAZ010000012.1"/>
</dbReference>
<reference evidence="4 5" key="1">
    <citation type="submission" date="2020-08" db="EMBL/GenBank/DDBJ databases">
        <title>Genomic Encyclopedia of Type Strains, Phase IV (KMG-V): Genome sequencing to study the core and pangenomes of soil and plant-associated prokaryotes.</title>
        <authorList>
            <person name="Whitman W."/>
        </authorList>
    </citation>
    <scope>NUCLEOTIDE SEQUENCE [LARGE SCALE GENOMIC DNA]</scope>
    <source>
        <strain evidence="4 5">SEMIA 415</strain>
    </source>
</reference>
<feature type="domain" description="Tyr recombinase" evidence="3">
    <location>
        <begin position="1"/>
        <end position="155"/>
    </location>
</feature>
<keyword evidence="1" id="KW-0229">DNA integration</keyword>
<dbReference type="InterPro" id="IPR011010">
    <property type="entry name" value="DNA_brk_join_enz"/>
</dbReference>
<dbReference type="InterPro" id="IPR013762">
    <property type="entry name" value="Integrase-like_cat_sf"/>
</dbReference>
<dbReference type="EMBL" id="JACIGO010000013">
    <property type="protein sequence ID" value="MBB4294130.1"/>
    <property type="molecule type" value="Genomic_DNA"/>
</dbReference>